<dbReference type="PANTHER" id="PTHR37826">
    <property type="entry name" value="FLOTILLIN BAND_7_5 DOMAIN PROTEIN"/>
    <property type="match status" value="1"/>
</dbReference>
<dbReference type="KEGG" id="pcor:KS4_32240"/>
<evidence type="ECO:0000313" key="3">
    <source>
        <dbReference type="EMBL" id="QDU35144.1"/>
    </source>
</evidence>
<evidence type="ECO:0000313" key="4">
    <source>
        <dbReference type="Proteomes" id="UP000317369"/>
    </source>
</evidence>
<keyword evidence="2" id="KW-1133">Transmembrane helix</keyword>
<dbReference type="PANTHER" id="PTHR37826:SF3">
    <property type="entry name" value="J DOMAIN-CONTAINING PROTEIN"/>
    <property type="match status" value="1"/>
</dbReference>
<reference evidence="3 4" key="1">
    <citation type="submission" date="2019-02" db="EMBL/GenBank/DDBJ databases">
        <title>Deep-cultivation of Planctomycetes and their phenomic and genomic characterization uncovers novel biology.</title>
        <authorList>
            <person name="Wiegand S."/>
            <person name="Jogler M."/>
            <person name="Boedeker C."/>
            <person name="Pinto D."/>
            <person name="Vollmers J."/>
            <person name="Rivas-Marin E."/>
            <person name="Kohn T."/>
            <person name="Peeters S.H."/>
            <person name="Heuer A."/>
            <person name="Rast P."/>
            <person name="Oberbeckmann S."/>
            <person name="Bunk B."/>
            <person name="Jeske O."/>
            <person name="Meyerdierks A."/>
            <person name="Storesund J.E."/>
            <person name="Kallscheuer N."/>
            <person name="Luecker S."/>
            <person name="Lage O.M."/>
            <person name="Pohl T."/>
            <person name="Merkel B.J."/>
            <person name="Hornburger P."/>
            <person name="Mueller R.-W."/>
            <person name="Bruemmer F."/>
            <person name="Labrenz M."/>
            <person name="Spormann A.M."/>
            <person name="Op den Camp H."/>
            <person name="Overmann J."/>
            <person name="Amann R."/>
            <person name="Jetten M.S.M."/>
            <person name="Mascher T."/>
            <person name="Medema M.H."/>
            <person name="Devos D.P."/>
            <person name="Kaster A.-K."/>
            <person name="Ovreas L."/>
            <person name="Rohde M."/>
            <person name="Galperin M.Y."/>
            <person name="Jogler C."/>
        </authorList>
    </citation>
    <scope>NUCLEOTIDE SEQUENCE [LARGE SCALE GENOMIC DNA]</scope>
    <source>
        <strain evidence="3 4">KS4</strain>
    </source>
</reference>
<proteinExistence type="predicted"/>
<sequence length="419" mass="47101">MSEQMPPPIPSEMKAEGSGGIENDVVVKSAEDSDGGDRQFGCEKCGADLAFEPGKAMLVCPYCEYENQIALSDEVVKEQDFEAILSELAAGEDTVELLMVKCEGCGAEVEKPTGMDAFDCAFCGLHLVKVGESKRLIKPKGVLPFRVGKDEARAGFEKWVKGLWFAPNKVKEFARADHAFKGVYLPHWTYDTDTTTSYTGQRGEHYWVTEHYTTTDSNGKSVRKSKRVRKTRWYSAWGTVYVDFDDVLVVGSRSLPTKYVRALEPWDLGELVAYQDEYLSGFIAESYQVDVKEGFDVAKGLMEPDIRTKIKRDIGGDEQRIFTVNSQYDEITFKHILLPVWSNTYRYQDRVYRIVVNARTGEVQGERPWSWVKIMLAVMAVLIVLLGLWLAFGDDVSRAVGDRVGVGEGSSVRQIEFSF</sequence>
<accession>A0A517YY42</accession>
<feature type="compositionally biased region" description="Pro residues" evidence="1">
    <location>
        <begin position="1"/>
        <end position="10"/>
    </location>
</feature>
<keyword evidence="2" id="KW-0472">Membrane</keyword>
<protein>
    <recommendedName>
        <fullName evidence="5">Replication restart DNA helicase PriA</fullName>
    </recommendedName>
</protein>
<dbReference type="RefSeq" id="WP_200761332.1">
    <property type="nucleotide sequence ID" value="NZ_CP036425.1"/>
</dbReference>
<feature type="region of interest" description="Disordered" evidence="1">
    <location>
        <begin position="1"/>
        <end position="22"/>
    </location>
</feature>
<dbReference type="EMBL" id="CP036425">
    <property type="protein sequence ID" value="QDU35144.1"/>
    <property type="molecule type" value="Genomic_DNA"/>
</dbReference>
<feature type="transmembrane region" description="Helical" evidence="2">
    <location>
        <begin position="374"/>
        <end position="392"/>
    </location>
</feature>
<keyword evidence="2" id="KW-0812">Transmembrane</keyword>
<dbReference type="Proteomes" id="UP000317369">
    <property type="component" value="Chromosome"/>
</dbReference>
<evidence type="ECO:0008006" key="5">
    <source>
        <dbReference type="Google" id="ProtNLM"/>
    </source>
</evidence>
<evidence type="ECO:0000256" key="2">
    <source>
        <dbReference type="SAM" id="Phobius"/>
    </source>
</evidence>
<gene>
    <name evidence="3" type="ORF">KS4_32240</name>
</gene>
<dbReference type="AlphaFoldDB" id="A0A517YY42"/>
<keyword evidence="4" id="KW-1185">Reference proteome</keyword>
<organism evidence="3 4">
    <name type="scientific">Poriferisphaera corsica</name>
    <dbReference type="NCBI Taxonomy" id="2528020"/>
    <lineage>
        <taxon>Bacteria</taxon>
        <taxon>Pseudomonadati</taxon>
        <taxon>Planctomycetota</taxon>
        <taxon>Phycisphaerae</taxon>
        <taxon>Phycisphaerales</taxon>
        <taxon>Phycisphaeraceae</taxon>
        <taxon>Poriferisphaera</taxon>
    </lineage>
</organism>
<evidence type="ECO:0000256" key="1">
    <source>
        <dbReference type="SAM" id="MobiDB-lite"/>
    </source>
</evidence>
<name>A0A517YY42_9BACT</name>